<dbReference type="Gene3D" id="3.40.50.150">
    <property type="entry name" value="Vaccinia Virus protein VP39"/>
    <property type="match status" value="1"/>
</dbReference>
<dbReference type="AlphaFoldDB" id="F2L2R2"/>
<evidence type="ECO:0000313" key="3">
    <source>
        <dbReference type="Proteomes" id="UP000008138"/>
    </source>
</evidence>
<name>F2L2R2_THEU7</name>
<proteinExistence type="predicted"/>
<dbReference type="KEGG" id="tuz:TUZN_0353"/>
<dbReference type="GO" id="GO:0008757">
    <property type="term" value="F:S-adenosylmethionine-dependent methyltransferase activity"/>
    <property type="evidence" value="ECO:0007669"/>
    <property type="project" value="InterPro"/>
</dbReference>
<organism evidence="2 3">
    <name type="scientific">Thermoproteus uzoniensis (strain 768-20)</name>
    <dbReference type="NCBI Taxonomy" id="999630"/>
    <lineage>
        <taxon>Archaea</taxon>
        <taxon>Thermoproteota</taxon>
        <taxon>Thermoprotei</taxon>
        <taxon>Thermoproteales</taxon>
        <taxon>Thermoproteaceae</taxon>
        <taxon>Thermoproteus</taxon>
    </lineage>
</organism>
<dbReference type="Pfam" id="PF08241">
    <property type="entry name" value="Methyltransf_11"/>
    <property type="match status" value="1"/>
</dbReference>
<dbReference type="RefSeq" id="WP_013679186.1">
    <property type="nucleotide sequence ID" value="NC_015315.1"/>
</dbReference>
<dbReference type="STRING" id="999630.TUZN_0353"/>
<dbReference type="OrthoDB" id="25805at2157"/>
<dbReference type="EMBL" id="CP002590">
    <property type="protein sequence ID" value="AEA11850.1"/>
    <property type="molecule type" value="Genomic_DNA"/>
</dbReference>
<dbReference type="Proteomes" id="UP000008138">
    <property type="component" value="Chromosome"/>
</dbReference>
<keyword evidence="3" id="KW-1185">Reference proteome</keyword>
<sequence>MSFLTRFVEDLNVTRYYGDFIKAAGGLDEVRNALRWSVWYALKWWYEIYREGLYKSSNVFVRALYLSLLENGYIDREGRVVKRVKEPRPPVNSYAAEFVGLHESFDKLGAVRIAANQVDENTIGVLYSTMLSQGWYDIMRVTFFKLVGAVGAKRLFVPIVKEGHDIASLLAVSQTPPELIVGYDYRPDSVELSKEILGRGVSVGLCPSQSGICIFQATSSCDVVDALGPQFARSFDSALVFHSLYWMLDPMKDLQCIRRLLKPDGRLLVGQQVIESTPGLVAIVASMGAKHVFRSSDVDNVLEAAGFKRDRVYLRTMPFYIAVWRASA</sequence>
<gene>
    <name evidence="2" type="ordered locus">TUZN_0353</name>
</gene>
<protein>
    <recommendedName>
        <fullName evidence="1">Methyltransferase type 11 domain-containing protein</fullName>
    </recommendedName>
</protein>
<accession>F2L2R2</accession>
<dbReference type="eggNOG" id="arCOG03761">
    <property type="taxonomic scope" value="Archaea"/>
</dbReference>
<dbReference type="SUPFAM" id="SSF53335">
    <property type="entry name" value="S-adenosyl-L-methionine-dependent methyltransferases"/>
    <property type="match status" value="1"/>
</dbReference>
<dbReference type="CDD" id="cd02440">
    <property type="entry name" value="AdoMet_MTases"/>
    <property type="match status" value="1"/>
</dbReference>
<reference evidence="2 3" key="1">
    <citation type="journal article" date="2011" name="J. Bacteriol.">
        <title>Complete genome sequence of the thermoacidophilic crenarchaeon Thermoproteus uzoniensis 768-20.</title>
        <authorList>
            <person name="Mardanov A.V."/>
            <person name="Gumerov V.M."/>
            <person name="Beletsky A.V."/>
            <person name="Prokofeva M.I."/>
            <person name="Bonch-Osmolovskaya E.A."/>
            <person name="Ravin N.V."/>
            <person name="Skryabin K.G."/>
        </authorList>
    </citation>
    <scope>NUCLEOTIDE SEQUENCE [LARGE SCALE GENOMIC DNA]</scope>
    <source>
        <strain evidence="2 3">768-20</strain>
    </source>
</reference>
<dbReference type="GeneID" id="10359899"/>
<evidence type="ECO:0000259" key="1">
    <source>
        <dbReference type="Pfam" id="PF08241"/>
    </source>
</evidence>
<feature type="domain" description="Methyltransferase type 11" evidence="1">
    <location>
        <begin position="225"/>
        <end position="269"/>
    </location>
</feature>
<dbReference type="HOGENOM" id="CLU_078142_0_0_2"/>
<dbReference type="InterPro" id="IPR029063">
    <property type="entry name" value="SAM-dependent_MTases_sf"/>
</dbReference>
<reference key="2">
    <citation type="submission" date="2011-03" db="EMBL/GenBank/DDBJ databases">
        <title>Complete genome sequence of the thermoacidophilic crenarchaeon Thermoproteus uzoniensis 768-20.</title>
        <authorList>
            <person name="Mardanov A.V."/>
            <person name="Gumerov V.M."/>
            <person name="Beletsky A.V."/>
            <person name="Prokofeva M.I."/>
            <person name="Bonch-Osmolovskaya E.A."/>
            <person name="Ravin N.V."/>
            <person name="Skryabin K.G."/>
        </authorList>
    </citation>
    <scope>NUCLEOTIDE SEQUENCE</scope>
    <source>
        <strain>768-20</strain>
    </source>
</reference>
<dbReference type="InterPro" id="IPR013216">
    <property type="entry name" value="Methyltransf_11"/>
</dbReference>
<evidence type="ECO:0000313" key="2">
    <source>
        <dbReference type="EMBL" id="AEA11850.1"/>
    </source>
</evidence>